<dbReference type="PANTHER" id="PTHR35007">
    <property type="entry name" value="INTEGRAL MEMBRANE PROTEIN-RELATED"/>
    <property type="match status" value="1"/>
</dbReference>
<dbReference type="RefSeq" id="WP_012300385.1">
    <property type="nucleotide sequence ID" value="NZ_CP088267.1"/>
</dbReference>
<dbReference type="EMBL" id="AM849036">
    <property type="protein sequence ID" value="CAQ03319.1"/>
    <property type="molecule type" value="Genomic_DNA"/>
</dbReference>
<accession>B0RJC9</accession>
<dbReference type="AlphaFoldDB" id="B0RJC9"/>
<gene>
    <name evidence="1" type="ordered locus">pCSL0076</name>
</gene>
<dbReference type="OrthoDB" id="5243064at2"/>
<reference evidence="1 2" key="1">
    <citation type="journal article" date="2008" name="J. Bacteriol.">
        <title>Genome of the actinomycete plant pathogen Clavibacter michiganensis subsp. sepedonicus suggests recent niche adaptation.</title>
        <authorList>
            <person name="Bentley S.D."/>
            <person name="Corton C."/>
            <person name="Brown S.E."/>
            <person name="Barron A."/>
            <person name="Clark L."/>
            <person name="Doggett J."/>
            <person name="Harris B."/>
            <person name="Ormond D."/>
            <person name="Quail M.A."/>
            <person name="May G."/>
            <person name="Francis D."/>
            <person name="Knudson D."/>
            <person name="Parkhill J."/>
            <person name="Ishimaru C.A."/>
        </authorList>
    </citation>
    <scope>NUCLEOTIDE SEQUENCE [LARGE SCALE GENOMIC DNA]</scope>
    <source>
        <strain evidence="2">ATCC 33113 / DSM 20744 / JCM 9667 / LMG 2889 / ICMP 2535 / C-1</strain>
    </source>
</reference>
<evidence type="ECO:0000313" key="1">
    <source>
        <dbReference type="EMBL" id="CAQ03319.1"/>
    </source>
</evidence>
<geneLocation type="plasmid" evidence="1 2">
    <name>pCSL1</name>
</geneLocation>
<organism evidence="1 2">
    <name type="scientific">Clavibacter sepedonicus</name>
    <name type="common">Clavibacter michiganensis subsp. sepedonicus</name>
    <dbReference type="NCBI Taxonomy" id="31964"/>
    <lineage>
        <taxon>Bacteria</taxon>
        <taxon>Bacillati</taxon>
        <taxon>Actinomycetota</taxon>
        <taxon>Actinomycetes</taxon>
        <taxon>Micrococcales</taxon>
        <taxon>Microbacteriaceae</taxon>
        <taxon>Clavibacter</taxon>
    </lineage>
</organism>
<name>B0RJC9_CLASE</name>
<keyword evidence="2" id="KW-1185">Reference proteome</keyword>
<protein>
    <submittedName>
        <fullName evidence="1">Membrane protein</fullName>
    </submittedName>
</protein>
<dbReference type="Proteomes" id="UP000001318">
    <property type="component" value="Plasmid pCSL1"/>
</dbReference>
<dbReference type="HOGENOM" id="CLU_079642_1_0_11"/>
<dbReference type="KEGG" id="cms:pCSL0076"/>
<dbReference type="eggNOG" id="COG4965">
    <property type="taxonomic scope" value="Bacteria"/>
</dbReference>
<keyword evidence="1" id="KW-0614">Plasmid</keyword>
<dbReference type="PANTHER" id="PTHR35007:SF1">
    <property type="entry name" value="PILUS ASSEMBLY PROTEIN"/>
    <property type="match status" value="1"/>
</dbReference>
<evidence type="ECO:0000313" key="2">
    <source>
        <dbReference type="Proteomes" id="UP000001318"/>
    </source>
</evidence>
<proteinExistence type="predicted"/>
<sequence length="293" mass="31887">MSPALIALLPGALIGLGLAVLVLQLAPRVMLADDALTRLGDLTAAPTVTTSTRADRAGTWISRRMPNVRGFAAPTKELDLLEIPVSTFYARKLQLAAIGFIGPLFLPIVFQLALGFFFPLPLLLSPALALVMWLSPDATVRTKARQARREFTRFVTVYLELVAVTLLGTTTPDSALSKAASLSDTWAFRRIRREYQIADLTRVSKWDALDRLGEQLEVPALTDMARMMRLGEARVGLRDQLRAACDKLRAKVAADDLDAAARATSAMTYPVLATLIPVLALVLVPLVLQLTTI</sequence>